<dbReference type="Gene3D" id="3.40.50.300">
    <property type="entry name" value="P-loop containing nucleotide triphosphate hydrolases"/>
    <property type="match status" value="1"/>
</dbReference>
<dbReference type="Gene3D" id="2.40.10.120">
    <property type="match status" value="1"/>
</dbReference>
<keyword evidence="1" id="KW-0677">Repeat</keyword>
<feature type="region of interest" description="Disordered" evidence="2">
    <location>
        <begin position="1340"/>
        <end position="1360"/>
    </location>
</feature>
<evidence type="ECO:0000256" key="2">
    <source>
        <dbReference type="SAM" id="MobiDB-lite"/>
    </source>
</evidence>
<organism evidence="3 4">
    <name type="scientific">Autumnicola tepida</name>
    <dbReference type="NCBI Taxonomy" id="3075595"/>
    <lineage>
        <taxon>Bacteria</taxon>
        <taxon>Pseudomonadati</taxon>
        <taxon>Bacteroidota</taxon>
        <taxon>Flavobacteriia</taxon>
        <taxon>Flavobacteriales</taxon>
        <taxon>Flavobacteriaceae</taxon>
        <taxon>Autumnicola</taxon>
    </lineage>
</organism>
<dbReference type="RefSeq" id="WP_311533330.1">
    <property type="nucleotide sequence ID" value="NZ_JAVRHQ010000001.1"/>
</dbReference>
<dbReference type="GO" id="GO:0006508">
    <property type="term" value="P:proteolysis"/>
    <property type="evidence" value="ECO:0007669"/>
    <property type="project" value="UniProtKB-KW"/>
</dbReference>
<keyword evidence="4" id="KW-1185">Reference proteome</keyword>
<dbReference type="PANTHER" id="PTHR19860:SF40">
    <property type="entry name" value="WD40 REPEAT-CONTAINING PROTEIN"/>
    <property type="match status" value="1"/>
</dbReference>
<dbReference type="SUPFAM" id="SSF50494">
    <property type="entry name" value="Trypsin-like serine proteases"/>
    <property type="match status" value="1"/>
</dbReference>
<proteinExistence type="predicted"/>
<evidence type="ECO:0000256" key="1">
    <source>
        <dbReference type="ARBA" id="ARBA00022737"/>
    </source>
</evidence>
<dbReference type="InterPro" id="IPR009003">
    <property type="entry name" value="Peptidase_S1_PA"/>
</dbReference>
<keyword evidence="3" id="KW-0378">Hydrolase</keyword>
<reference evidence="3 4" key="1">
    <citation type="submission" date="2023-09" db="EMBL/GenBank/DDBJ databases">
        <authorList>
            <person name="Rey-Velasco X."/>
        </authorList>
    </citation>
    <scope>NUCLEOTIDE SEQUENCE [LARGE SCALE GENOMIC DNA]</scope>
    <source>
        <strain evidence="3 4">F363</strain>
    </source>
</reference>
<keyword evidence="3" id="KW-0645">Protease</keyword>
<dbReference type="EMBL" id="JAVRHQ010000001">
    <property type="protein sequence ID" value="MDT0641623.1"/>
    <property type="molecule type" value="Genomic_DNA"/>
</dbReference>
<protein>
    <submittedName>
        <fullName evidence="3">Serine protease</fullName>
    </submittedName>
</protein>
<dbReference type="InterPro" id="IPR027417">
    <property type="entry name" value="P-loop_NTPase"/>
</dbReference>
<gene>
    <name evidence="3" type="ORF">RM553_02150</name>
</gene>
<comment type="caution">
    <text evidence="3">The sequence shown here is derived from an EMBL/GenBank/DDBJ whole genome shotgun (WGS) entry which is preliminary data.</text>
</comment>
<evidence type="ECO:0000313" key="4">
    <source>
        <dbReference type="Proteomes" id="UP001262889"/>
    </source>
</evidence>
<accession>A0ABU3C5Q8</accession>
<dbReference type="SUPFAM" id="SSF52540">
    <property type="entry name" value="P-loop containing nucleoside triphosphate hydrolases"/>
    <property type="match status" value="1"/>
</dbReference>
<dbReference type="InterPro" id="IPR051191">
    <property type="entry name" value="DCAF12"/>
</dbReference>
<dbReference type="Proteomes" id="UP001262889">
    <property type="component" value="Unassembled WGS sequence"/>
</dbReference>
<dbReference type="PANTHER" id="PTHR19860">
    <property type="entry name" value="DDB1- AND CUL4-ASSOCIATED FACTOR 12-RELATED"/>
    <property type="match status" value="1"/>
</dbReference>
<evidence type="ECO:0000313" key="3">
    <source>
        <dbReference type="EMBL" id="MDT0641623.1"/>
    </source>
</evidence>
<dbReference type="GO" id="GO:0008233">
    <property type="term" value="F:peptidase activity"/>
    <property type="evidence" value="ECO:0007669"/>
    <property type="project" value="UniProtKB-KW"/>
</dbReference>
<name>A0ABU3C5Q8_9FLAO</name>
<sequence>MISRILHPTEIERASVRIKSGNKSGTAFFIFVDNKKHFLFTSEHNIPEGESITLYTGDDGEIEAEVLERIPEHDVAILVVKNITIDNITALPLKNIQIPYNENWETYGFPVQRVISGGRYSGTVSRISKGTKWDVDLTCDQYADLEDFAGLSGSALIIDGYAVGVIGYDNVGTLGATSLRNIAEVLAKHEIVIAGDKEYSTPDSIEEDILNSTPNDEVLVKINEVITDQIASSYFLVNGSPGSGKTTIAAQLELVNNNHVIVDRFFVKVPESEEYPTQIRATPEFFIKWIEEVCYRALYNSPPPKPQSETTLNDRVLTINQVIQQLSNHYQQQGKIAFLIVDGLDDVSKSKIEDYLFVLPPNLPSNFKVIFSCTSREVLPSSIRGMIKTSNEIKVTPLSIQNAEKFLSEQLKDKQLKSTQITELAQKSEGHPLYMRYLIKYVLETADLDALDNWIDSIPAIGGEIENYYNKIWRQLDNQTNEIWLAATLARLRVPVEKNVLQELLPSSTKDHFISSFKEIQHLLRDKTVISIYHTSFSDFINEKTTDIKNQVHANIAEYVLKHRQTNFGISERVYHLAHGNEQNKRTAIEECNQTWVDDCALNSINPDIVLADIKNIIGIAAELGIAHKVISLLLLSQRVNFRYNTLFQENAVFLVNALLSLNKPEEAIRYVVRNKTLITGDGDALYLLQKFYEYDANEEAEALLNAINQTCNNITENGFDADSFNRFIQLKFSAVTLSANSDFKEAFHEFDHLKRTAIKMIEASGNPKEVVNKFKDDIGSFNGGYFIWRFNIPPISKKIEEELKSFNFDDRSSGYIALTIYHALDFQEKSPKRKKVDNIPVWIEDLEYVIDKYGTNSDYHFMLLHILLGRSRRVDIIEALYQEVYPNEEKLDFRKENGVDLNHQSIHRFTLYAECLGFFDTSNKFPELPKYGFFFGNWEGNIKMIFLYICFLDGKIKRYQMEGKVEEIKSLESNFRDLFEKLIPDLRDRMNWKRGYALPESIYPNIYKRLIHLLKNFFPNQVIVFTEVIVQKKNYQLGLYTEGYTDSLFVIARELAKDPEYELSAFKVTRVLEEHIITTIENRWERNEYLLRLIELYALLKNKDKAADIFEEMIDTSMGPSWYKEAQLGIINTAVSNIIPENGDQSYLQKFAAHLHNASGEMTFQRYVKQQQEEFVGDLAKIGFLDKSISYFKYLLLPDYRTVIDNAELCKVDMPYLGHSYVLGARGIEEQSGILDMLRNIDCKGSLIAWGLSELFILGDDRYIRGYAKVQASILNYIENNETEKLDIIFKRMSRFVVTEVSDEYRYEYLRELFSELSQSNFERVKGYLESVGLKPTNSVQESADKTDTTSSQINEREDPLDKLVKAKEDAQKKLTTENKSEARKIIVEALQEVQNQNYGIWSFNYSSKINEIRNLLSESYNNSFEFIKNIRNLIINEPYFEEWVIANQIISLLRNINDEQEKQLILSSVLEHIDLMVRTPKLFYSKYGWISNNVIDNITNQNDQLLLELLIWFLNHPSLVVKNRTIEILTWLGTAMPETVTYALINEITCQGYKISKELSASIIHQISNLNPIGFPEVLKNILEQNEQKLMELQHFMIKNTLLDSLRELKSHGVNSLDSLIAKFEQTFIASTKGNGDIIFEEEYLESISDYLYELNELNFLTKEFAQTLLGQIKKMTPLSIKECQKASGYIDRSFNDHNDITLVSDFDTILRYSLNIAISSCVTLEGKQKVADIMRFYQPTFPENNLHTQLNTNREQQFETTIKNLFSEGKMEFEKLFFEGEIVLNYFSTKYAESRRSSNEKIELTSYLIPLDKYKNDRHSYPWLTFSANRNPYATNYEDDKIVIPFFIKSEYAGNVTGSELVPAIINPNIKTLIKDIASDIKSVYWRRGRNWDNHMQGVALKTGYFYTIPENSINILKAKYKLILQVYYGYEFKYIDVFEQKEI</sequence>